<dbReference type="GO" id="GO:0030288">
    <property type="term" value="C:outer membrane-bounded periplasmic space"/>
    <property type="evidence" value="ECO:0007669"/>
    <property type="project" value="TreeGrafter"/>
</dbReference>
<dbReference type="EMBL" id="LAJF01000076">
    <property type="protein sequence ID" value="KKB84383.1"/>
    <property type="molecule type" value="Genomic_DNA"/>
</dbReference>
<dbReference type="Proteomes" id="UP000033608">
    <property type="component" value="Unassembled WGS sequence"/>
</dbReference>
<dbReference type="GO" id="GO:0046872">
    <property type="term" value="F:metal ion binding"/>
    <property type="evidence" value="ECO:0007669"/>
    <property type="project" value="UniProtKB-KW"/>
</dbReference>
<accession>A0A0F5LPY0</accession>
<dbReference type="OrthoDB" id="305758at2"/>
<feature type="signal peptide" evidence="3">
    <location>
        <begin position="1"/>
        <end position="19"/>
    </location>
</feature>
<keyword evidence="2" id="KW-0408">Iron</keyword>
<protein>
    <submittedName>
        <fullName evidence="5">Iron(III) transport system substrate-binding protein</fullName>
    </submittedName>
</protein>
<dbReference type="EMBL" id="FQVC01000010">
    <property type="protein sequence ID" value="SHF62068.1"/>
    <property type="molecule type" value="Genomic_DNA"/>
</dbReference>
<evidence type="ECO:0000313" key="7">
    <source>
        <dbReference type="Proteomes" id="UP000184533"/>
    </source>
</evidence>
<dbReference type="GO" id="GO:0030976">
    <property type="term" value="F:thiamine pyrophosphate binding"/>
    <property type="evidence" value="ECO:0007669"/>
    <property type="project" value="TreeGrafter"/>
</dbReference>
<name>A0A0F5LPY0_9HYPH</name>
<keyword evidence="1 3" id="KW-0732">Signal</keyword>
<evidence type="ECO:0000313" key="5">
    <source>
        <dbReference type="EMBL" id="SHF62068.1"/>
    </source>
</evidence>
<evidence type="ECO:0000256" key="3">
    <source>
        <dbReference type="SAM" id="SignalP"/>
    </source>
</evidence>
<feature type="chain" id="PRO_5015038365" evidence="3">
    <location>
        <begin position="20"/>
        <end position="335"/>
    </location>
</feature>
<evidence type="ECO:0000256" key="1">
    <source>
        <dbReference type="ARBA" id="ARBA00022729"/>
    </source>
</evidence>
<dbReference type="Gene3D" id="3.40.190.10">
    <property type="entry name" value="Periplasmic binding protein-like II"/>
    <property type="match status" value="2"/>
</dbReference>
<keyword evidence="2" id="KW-0479">Metal-binding</keyword>
<evidence type="ECO:0000313" key="6">
    <source>
        <dbReference type="Proteomes" id="UP000033608"/>
    </source>
</evidence>
<dbReference type="PANTHER" id="PTHR30006">
    <property type="entry name" value="THIAMINE-BINDING PERIPLASMIC PROTEIN-RELATED"/>
    <property type="match status" value="1"/>
</dbReference>
<gene>
    <name evidence="5" type="ORF">SAMN02745223_03138</name>
    <name evidence="4" type="ORF">VW29_10490</name>
</gene>
<dbReference type="InterPro" id="IPR026045">
    <property type="entry name" value="Ferric-bd"/>
</dbReference>
<dbReference type="Pfam" id="PF13343">
    <property type="entry name" value="SBP_bac_6"/>
    <property type="match status" value="1"/>
</dbReference>
<dbReference type="PATRIC" id="fig|1121477.3.peg.3228"/>
<dbReference type="PANTHER" id="PTHR30006:SF2">
    <property type="entry name" value="ABC TRANSPORTER SUBSTRATE-BINDING PROTEIN"/>
    <property type="match status" value="1"/>
</dbReference>
<proteinExistence type="predicted"/>
<sequence length="335" mass="36520">MFSKIIPLAAFLLATTTIAAPAQTLTIYSPQGGDDRGAFITEKAKEAGFDIQFLGGGGGELFDRLIAEKANPQADIVLGLVQPSMYQLKAESLFEPFVPAWAVDLGADFKDADGNFHMFWQTPIVMAYTDKVTGEAVPTSWLDLDKPEYKDLFTFGPITSQTTRMILAGILWRFADPATGEVSEDGWNFLRAAYASSRVLAEGADYWQTVASGDMPVVLSWYGGVANNAAKNNIDVTFVDTEGGTPMVAESLGIIKGTDDLEVARKFVEWFGSPEFMAAYATRFNQAPAHPEALANSPEAVRAGVEQFHVQPIDWNIASGKLNEWLETIQLDIMP</sequence>
<feature type="binding site" evidence="2">
    <location>
        <position position="222"/>
    </location>
    <ligand>
        <name>Fe cation</name>
        <dbReference type="ChEBI" id="CHEBI:24875"/>
    </ligand>
</feature>
<reference evidence="5 7" key="2">
    <citation type="submission" date="2016-11" db="EMBL/GenBank/DDBJ databases">
        <authorList>
            <person name="Jaros S."/>
            <person name="Januszkiewicz K."/>
            <person name="Wedrychowicz H."/>
        </authorList>
    </citation>
    <scope>NUCLEOTIDE SEQUENCE [LARGE SCALE GENOMIC DNA]</scope>
    <source>
        <strain evidence="5 7">DSM 17137</strain>
    </source>
</reference>
<dbReference type="GO" id="GO:0015888">
    <property type="term" value="P:thiamine transport"/>
    <property type="evidence" value="ECO:0007669"/>
    <property type="project" value="TreeGrafter"/>
</dbReference>
<dbReference type="AlphaFoldDB" id="A0A0F5LPY0"/>
<dbReference type="Proteomes" id="UP000184533">
    <property type="component" value="Unassembled WGS sequence"/>
</dbReference>
<dbReference type="STRING" id="1121477.SAMN02745223_03138"/>
<keyword evidence="6" id="KW-1185">Reference proteome</keyword>
<dbReference type="GO" id="GO:0030975">
    <property type="term" value="F:thiamine binding"/>
    <property type="evidence" value="ECO:0007669"/>
    <property type="project" value="TreeGrafter"/>
</dbReference>
<dbReference type="SUPFAM" id="SSF53850">
    <property type="entry name" value="Periplasmic binding protein-like II"/>
    <property type="match status" value="1"/>
</dbReference>
<evidence type="ECO:0000256" key="2">
    <source>
        <dbReference type="PIRSR" id="PIRSR002825-1"/>
    </source>
</evidence>
<dbReference type="PIRSF" id="PIRSF002825">
    <property type="entry name" value="CfbpA"/>
    <property type="match status" value="1"/>
</dbReference>
<reference evidence="4 6" key="1">
    <citation type="submission" date="2015-03" db="EMBL/GenBank/DDBJ databases">
        <authorList>
            <person name="Hassan Y.I."/>
            <person name="Lepp D."/>
            <person name="Zhou T."/>
        </authorList>
    </citation>
    <scope>NUCLEOTIDE SEQUENCE [LARGE SCALE GENOMIC DNA]</scope>
    <source>
        <strain evidence="4 6">DSM 17137</strain>
    </source>
</reference>
<dbReference type="RefSeq" id="WP_046135265.1">
    <property type="nucleotide sequence ID" value="NZ_FQVC01000010.1"/>
</dbReference>
<evidence type="ECO:0000313" key="4">
    <source>
        <dbReference type="EMBL" id="KKB84383.1"/>
    </source>
</evidence>
<organism evidence="4 6">
    <name type="scientific">Devosia limi DSM 17137</name>
    <dbReference type="NCBI Taxonomy" id="1121477"/>
    <lineage>
        <taxon>Bacteria</taxon>
        <taxon>Pseudomonadati</taxon>
        <taxon>Pseudomonadota</taxon>
        <taxon>Alphaproteobacteria</taxon>
        <taxon>Hyphomicrobiales</taxon>
        <taxon>Devosiaceae</taxon>
        <taxon>Devosia</taxon>
    </lineage>
</organism>